<keyword evidence="1" id="KW-0812">Transmembrane</keyword>
<accession>A0A4R1J843</accession>
<sequence>MLLGPIINSCGIILGGLLGPLLARFIPKRLQRGLPPTFALASFAIGVTMIMKFHFIPVVVMSLILGTAVGELIYLEAGISKGAQWVQRRLKSILPVPCSLSREEYSSQFTALIVVFGASGLGVIGAMTEGLTGNYQLLLVKAMMDFVTAIIFSITLGPSVALIAIIQFLVQGILFFLATSIHHYMDPIAMADFSAVGGIVMVAVGLRIAKIMNFAVVNFLPALILVLPFSYLWRHLFG</sequence>
<dbReference type="AlphaFoldDB" id="A0A4R1J843"/>
<feature type="transmembrane region" description="Helical" evidence="1">
    <location>
        <begin position="38"/>
        <end position="65"/>
    </location>
</feature>
<proteinExistence type="predicted"/>
<protein>
    <recommendedName>
        <fullName evidence="4">DUF554 domain-containing protein</fullName>
    </recommendedName>
</protein>
<gene>
    <name evidence="2" type="ORF">EV690_3298</name>
</gene>
<evidence type="ECO:0000256" key="1">
    <source>
        <dbReference type="SAM" id="Phobius"/>
    </source>
</evidence>
<keyword evidence="1" id="KW-1133">Transmembrane helix</keyword>
<evidence type="ECO:0000313" key="3">
    <source>
        <dbReference type="Proteomes" id="UP000295565"/>
    </source>
</evidence>
<dbReference type="EMBL" id="SMGD01000017">
    <property type="protein sequence ID" value="TCK46712.1"/>
    <property type="molecule type" value="Genomic_DNA"/>
</dbReference>
<dbReference type="PANTHER" id="PTHR36111">
    <property type="entry name" value="INNER MEMBRANE PROTEIN-RELATED"/>
    <property type="match status" value="1"/>
</dbReference>
<evidence type="ECO:0008006" key="4">
    <source>
        <dbReference type="Google" id="ProtNLM"/>
    </source>
</evidence>
<dbReference type="Proteomes" id="UP000295565">
    <property type="component" value="Unassembled WGS sequence"/>
</dbReference>
<feature type="transmembrane region" description="Helical" evidence="1">
    <location>
        <begin position="215"/>
        <end position="233"/>
    </location>
</feature>
<comment type="caution">
    <text evidence="2">The sequence shown here is derived from an EMBL/GenBank/DDBJ whole genome shotgun (WGS) entry which is preliminary data.</text>
</comment>
<reference evidence="2 3" key="1">
    <citation type="submission" date="2019-03" db="EMBL/GenBank/DDBJ databases">
        <title>Genomic Encyclopedia of Type Strains, Phase IV (KMG-IV): sequencing the most valuable type-strain genomes for metagenomic binning, comparative biology and taxonomic classification.</title>
        <authorList>
            <person name="Goeker M."/>
        </authorList>
    </citation>
    <scope>NUCLEOTIDE SEQUENCE [LARGE SCALE GENOMIC DNA]</scope>
    <source>
        <strain evidence="2 3">DSM 18577</strain>
    </source>
</reference>
<keyword evidence="3" id="KW-1185">Reference proteome</keyword>
<feature type="transmembrane region" description="Helical" evidence="1">
    <location>
        <begin position="109"/>
        <end position="128"/>
    </location>
</feature>
<name>A0A4R1J843_9GAMM</name>
<feature type="transmembrane region" description="Helical" evidence="1">
    <location>
        <begin position="190"/>
        <end position="209"/>
    </location>
</feature>
<dbReference type="Pfam" id="PF04474">
    <property type="entry name" value="DUF554"/>
    <property type="match status" value="1"/>
</dbReference>
<dbReference type="InterPro" id="IPR007563">
    <property type="entry name" value="DUF554"/>
</dbReference>
<keyword evidence="1" id="KW-0472">Membrane</keyword>
<dbReference type="PANTHER" id="PTHR36111:SF2">
    <property type="entry name" value="INNER MEMBRANE PROTEIN"/>
    <property type="match status" value="1"/>
</dbReference>
<evidence type="ECO:0000313" key="2">
    <source>
        <dbReference type="EMBL" id="TCK46712.1"/>
    </source>
</evidence>
<organism evidence="2 3">
    <name type="scientific">Celerinatantimonas diazotrophica</name>
    <dbReference type="NCBI Taxonomy" id="412034"/>
    <lineage>
        <taxon>Bacteria</taxon>
        <taxon>Pseudomonadati</taxon>
        <taxon>Pseudomonadota</taxon>
        <taxon>Gammaproteobacteria</taxon>
        <taxon>Celerinatantimonadaceae</taxon>
        <taxon>Celerinatantimonas</taxon>
    </lineage>
</organism>
<feature type="transmembrane region" description="Helical" evidence="1">
    <location>
        <begin position="6"/>
        <end position="26"/>
    </location>
</feature>